<evidence type="ECO:0000313" key="7">
    <source>
        <dbReference type="EMBL" id="VDK41730.1"/>
    </source>
</evidence>
<dbReference type="Proteomes" id="UP000267096">
    <property type="component" value="Unassembled WGS sequence"/>
</dbReference>
<dbReference type="GO" id="GO:0007186">
    <property type="term" value="P:G protein-coupled receptor signaling pathway"/>
    <property type="evidence" value="ECO:0007669"/>
    <property type="project" value="TreeGrafter"/>
</dbReference>
<dbReference type="InterPro" id="IPR019318">
    <property type="entry name" value="Gua_nucleotide_exch_fac_Ric8"/>
</dbReference>
<keyword evidence="5" id="KW-0143">Chaperone</keyword>
<dbReference type="AlphaFoldDB" id="A0A0M3JQU4"/>
<comment type="subcellular location">
    <subcellularLocation>
        <location evidence="1">Cytoplasm</location>
        <location evidence="1">Cell cortex</location>
    </subcellularLocation>
</comment>
<dbReference type="EMBL" id="UYRR01030971">
    <property type="protein sequence ID" value="VDK41730.1"/>
    <property type="molecule type" value="Genomic_DNA"/>
</dbReference>
<dbReference type="GO" id="GO:0005085">
    <property type="term" value="F:guanyl-nucleotide exchange factor activity"/>
    <property type="evidence" value="ECO:0007669"/>
    <property type="project" value="UniProtKB-KW"/>
</dbReference>
<dbReference type="GO" id="GO:0005938">
    <property type="term" value="C:cell cortex"/>
    <property type="evidence" value="ECO:0007669"/>
    <property type="project" value="UniProtKB-SubCell"/>
</dbReference>
<feature type="compositionally biased region" description="Basic and acidic residues" evidence="6">
    <location>
        <begin position="540"/>
        <end position="551"/>
    </location>
</feature>
<evidence type="ECO:0000313" key="8">
    <source>
        <dbReference type="Proteomes" id="UP000267096"/>
    </source>
</evidence>
<dbReference type="GO" id="GO:0001965">
    <property type="term" value="F:G-protein alpha-subunit binding"/>
    <property type="evidence" value="ECO:0007669"/>
    <property type="project" value="TreeGrafter"/>
</dbReference>
<dbReference type="InterPro" id="IPR008376">
    <property type="entry name" value="Chaperone_Ric-8_A/B"/>
</dbReference>
<proteinExistence type="inferred from homology"/>
<keyword evidence="8" id="KW-1185">Reference proteome</keyword>
<feature type="region of interest" description="Disordered" evidence="6">
    <location>
        <begin position="540"/>
        <end position="561"/>
    </location>
</feature>
<sequence>MSDISVEAVENWRVLPKECLGEVLERITNELTTKFTFENISVKTRKAISKLFVELFESQESDEAMPSAATAMNLCRLQICFMRILCRDQNNLDGILIDDRISRFIVKFALLTEQETPLSTFECNERIDTLNGDGRSSKELIKTKLKYLNELTETDINRLALYDLRIAFILTAHSLKLQTDWLSAGNDVLFERIIATALEQHQDELKSGRQTKTASLISAHSSSTSSAAVRQPPTPYADRCMEALKVLFNLFCHTNENNIENSNKHSMEQCARTCANVVLLDDVEPSIEQAAVNVLATIPSVLGVLLSDEVDFLNFFPKNLQIKFTKTATKAAKPHLDLQYDGVDMRFVDVLLNSLNRRIEPEIHDEYELLGTYFTVLIHLCTHSKEARRFARLKVMPPLHAHDVERRPDEGNEFRNKVVRIMMSSCNCRQLAAEFLFILCKRSVNRLLKYCGFGNAAGLLANYGFLGAINQPRASDSEDSETEDYKEVENLLVGMSEEQKEYEAMQLVNAMSKLMDQGVISPGTIGDDGRIRAVKHILELTETNDKNRNKEEGDDDDDSES</sequence>
<evidence type="ECO:0000256" key="6">
    <source>
        <dbReference type="SAM" id="MobiDB-lite"/>
    </source>
</evidence>
<comment type="similarity">
    <text evidence="2">Belongs to the synembryn family.</text>
</comment>
<keyword evidence="3" id="KW-0963">Cytoplasm</keyword>
<reference evidence="9" key="1">
    <citation type="submission" date="2017-02" db="UniProtKB">
        <authorList>
            <consortium name="WormBaseParasite"/>
        </authorList>
    </citation>
    <scope>IDENTIFICATION</scope>
</reference>
<reference evidence="7 8" key="2">
    <citation type="submission" date="2018-11" db="EMBL/GenBank/DDBJ databases">
        <authorList>
            <consortium name="Pathogen Informatics"/>
        </authorList>
    </citation>
    <scope>NUCLEOTIDE SEQUENCE [LARGE SCALE GENOMIC DNA]</scope>
</reference>
<dbReference type="OrthoDB" id="5585685at2759"/>
<keyword evidence="4" id="KW-0344">Guanine-nucleotide releasing factor</keyword>
<evidence type="ECO:0000256" key="3">
    <source>
        <dbReference type="ARBA" id="ARBA00022490"/>
    </source>
</evidence>
<dbReference type="Pfam" id="PF10165">
    <property type="entry name" value="Ric8"/>
    <property type="match status" value="1"/>
</dbReference>
<protein>
    <submittedName>
        <fullName evidence="9">Synembryn (inferred by orthology to a C. elegans protein)</fullName>
    </submittedName>
</protein>
<dbReference type="WBParaSite" id="ASIM_0001005301-mRNA-1">
    <property type="protein sequence ID" value="ASIM_0001005301-mRNA-1"/>
    <property type="gene ID" value="ASIM_0001005301"/>
</dbReference>
<dbReference type="PRINTS" id="PR01802">
    <property type="entry name" value="SYNEMBRYN"/>
</dbReference>
<evidence type="ECO:0000313" key="9">
    <source>
        <dbReference type="WBParaSite" id="ASIM_0001005301-mRNA-1"/>
    </source>
</evidence>
<evidence type="ECO:0000256" key="1">
    <source>
        <dbReference type="ARBA" id="ARBA00004544"/>
    </source>
</evidence>
<accession>A0A0M3JQU4</accession>
<evidence type="ECO:0000256" key="5">
    <source>
        <dbReference type="ARBA" id="ARBA00023186"/>
    </source>
</evidence>
<feature type="compositionally biased region" description="Acidic residues" evidence="6">
    <location>
        <begin position="552"/>
        <end position="561"/>
    </location>
</feature>
<evidence type="ECO:0000256" key="4">
    <source>
        <dbReference type="ARBA" id="ARBA00022658"/>
    </source>
</evidence>
<evidence type="ECO:0000256" key="2">
    <source>
        <dbReference type="ARBA" id="ARBA00009049"/>
    </source>
</evidence>
<dbReference type="PANTHER" id="PTHR12425">
    <property type="entry name" value="SYNEMBRYN"/>
    <property type="match status" value="1"/>
</dbReference>
<organism evidence="9">
    <name type="scientific">Anisakis simplex</name>
    <name type="common">Herring worm</name>
    <dbReference type="NCBI Taxonomy" id="6269"/>
    <lineage>
        <taxon>Eukaryota</taxon>
        <taxon>Metazoa</taxon>
        <taxon>Ecdysozoa</taxon>
        <taxon>Nematoda</taxon>
        <taxon>Chromadorea</taxon>
        <taxon>Rhabditida</taxon>
        <taxon>Spirurina</taxon>
        <taxon>Ascaridomorpha</taxon>
        <taxon>Ascaridoidea</taxon>
        <taxon>Anisakidae</taxon>
        <taxon>Anisakis</taxon>
        <taxon>Anisakis simplex complex</taxon>
    </lineage>
</organism>
<name>A0A0M3JQU4_ANISI</name>
<dbReference type="PANTHER" id="PTHR12425:SF5">
    <property type="entry name" value="SYNEMBRYN"/>
    <property type="match status" value="1"/>
</dbReference>
<gene>
    <name evidence="7" type="ORF">ASIM_LOCUS9784</name>
</gene>